<dbReference type="Proteomes" id="UP000634780">
    <property type="component" value="Unassembled WGS sequence"/>
</dbReference>
<proteinExistence type="predicted"/>
<reference evidence="1 2" key="1">
    <citation type="submission" date="2020-12" db="EMBL/GenBank/DDBJ databases">
        <title>Streptomyces typhae sp. nov., a novel endophytic actinomycete isolated from the root of cattail pollen (Typha angustifolia L.).</title>
        <authorList>
            <person name="Peng C."/>
            <person name="Liu C."/>
        </authorList>
    </citation>
    <scope>NUCLEOTIDE SEQUENCE [LARGE SCALE GENOMIC DNA]</scope>
    <source>
        <strain evidence="1 2">JCM 4753</strain>
    </source>
</reference>
<dbReference type="RefSeq" id="WP_190116418.1">
    <property type="nucleotide sequence ID" value="NZ_BMVR01000005.1"/>
</dbReference>
<comment type="caution">
    <text evidence="1">The sequence shown here is derived from an EMBL/GenBank/DDBJ whole genome shotgun (WGS) entry which is preliminary data.</text>
</comment>
<sequence>MHHHGYLWTGSKQRFDDEALRRPPHLDPPPADGKPELIQRHREVKAEFPVVDLPPLETAYWLIKPAKLIRGTWEEPKEAAQWLGERLAEYAPRFASESDRDSTRLALLVNSAAERLGWGGDVSHGFYLEHPSFLSLALVCCSPNRAMPDLPCPTTGRLTRGSTQR</sequence>
<keyword evidence="2" id="KW-1185">Reference proteome</keyword>
<organism evidence="1 2">
    <name type="scientific">Streptomyces flavofungini</name>
    <dbReference type="NCBI Taxonomy" id="68200"/>
    <lineage>
        <taxon>Bacteria</taxon>
        <taxon>Bacillati</taxon>
        <taxon>Actinomycetota</taxon>
        <taxon>Actinomycetes</taxon>
        <taxon>Kitasatosporales</taxon>
        <taxon>Streptomycetaceae</taxon>
        <taxon>Streptomyces</taxon>
    </lineage>
</organism>
<name>A0ABS0XCX7_9ACTN</name>
<protein>
    <submittedName>
        <fullName evidence="1">Uncharacterized protein</fullName>
    </submittedName>
</protein>
<accession>A0ABS0XCX7</accession>
<gene>
    <name evidence="1" type="ORF">JGB26_27830</name>
</gene>
<evidence type="ECO:0000313" key="1">
    <source>
        <dbReference type="EMBL" id="MBJ3810861.1"/>
    </source>
</evidence>
<evidence type="ECO:0000313" key="2">
    <source>
        <dbReference type="Proteomes" id="UP000634780"/>
    </source>
</evidence>
<dbReference type="EMBL" id="JAEKOZ010000020">
    <property type="protein sequence ID" value="MBJ3810861.1"/>
    <property type="molecule type" value="Genomic_DNA"/>
</dbReference>